<keyword evidence="5 10" id="KW-0479">Metal-binding</keyword>
<organism evidence="12 13">
    <name type="scientific">Hydra vulgaris</name>
    <name type="common">Hydra</name>
    <name type="synonym">Hydra attenuata</name>
    <dbReference type="NCBI Taxonomy" id="6087"/>
    <lineage>
        <taxon>Eukaryota</taxon>
        <taxon>Metazoa</taxon>
        <taxon>Cnidaria</taxon>
        <taxon>Hydrozoa</taxon>
        <taxon>Hydroidolina</taxon>
        <taxon>Anthoathecata</taxon>
        <taxon>Aplanulata</taxon>
        <taxon>Hydridae</taxon>
        <taxon>Hydra</taxon>
    </lineage>
</organism>
<comment type="similarity">
    <text evidence="3 10">Belongs to the damage-control phosphatase family. Sugar phosphate phosphatase III subfamily.</text>
</comment>
<protein>
    <recommendedName>
        <fullName evidence="10">Sugar phosphate phosphatase</fullName>
        <ecNumber evidence="10">2.1.1.-</ecNumber>
        <ecNumber evidence="10">3.1.3.-</ecNumber>
    </recommendedName>
</protein>
<keyword evidence="10" id="KW-0489">Methyltransferase</keyword>
<keyword evidence="4" id="KW-0533">Nickel</keyword>
<evidence type="ECO:0000256" key="1">
    <source>
        <dbReference type="ARBA" id="ARBA00000807"/>
    </source>
</evidence>
<gene>
    <name evidence="13" type="primary">LOC100202837</name>
</gene>
<feature type="domain" description="Damage-control phosphatase ARMT1-like metal-binding" evidence="11">
    <location>
        <begin position="24"/>
        <end position="414"/>
    </location>
</feature>
<reference evidence="13" key="1">
    <citation type="submission" date="2025-08" db="UniProtKB">
        <authorList>
            <consortium name="RefSeq"/>
        </authorList>
    </citation>
    <scope>IDENTIFICATION</scope>
</reference>
<accession>A0ABM4CG14</accession>
<evidence type="ECO:0000256" key="3">
    <source>
        <dbReference type="ARBA" id="ARBA00009519"/>
    </source>
</evidence>
<dbReference type="Proteomes" id="UP001652625">
    <property type="component" value="Chromosome 09"/>
</dbReference>
<comment type="function">
    <text evidence="8 10">Metal-dependent phosphatase that shows phosphatase activity against several substrates, including fructose-1-phosphate and fructose-6-phosphate. Its preference for fructose-1-phosphate, a strong glycating agent that causes DNA damage rather than a canonical yeast metabolite, suggests a damage-control function in hexose phosphate metabolism. Has also been shown to have O-methyltransferase activity that methylates glutamate residues of target proteins to form gamma-glutamyl methyl ester residues. Possibly methylates PCNA, suggesting it is involved in the DNA damage response.</text>
</comment>
<evidence type="ECO:0000256" key="2">
    <source>
        <dbReference type="ARBA" id="ARBA00001326"/>
    </source>
</evidence>
<evidence type="ECO:0000256" key="6">
    <source>
        <dbReference type="ARBA" id="ARBA00022801"/>
    </source>
</evidence>
<evidence type="ECO:0000256" key="7">
    <source>
        <dbReference type="ARBA" id="ARBA00023211"/>
    </source>
</evidence>
<dbReference type="InterPro" id="IPR036075">
    <property type="entry name" value="ARMT-1-like_metal-bd_sf"/>
</dbReference>
<dbReference type="PANTHER" id="PTHR12260:SF6">
    <property type="entry name" value="DAMAGE-CONTROL PHOSPHATASE ARMT1"/>
    <property type="match status" value="1"/>
</dbReference>
<name>A0ABM4CG14_HYDVU</name>
<dbReference type="GeneID" id="100202837"/>
<evidence type="ECO:0000256" key="8">
    <source>
        <dbReference type="ARBA" id="ARBA00045980"/>
    </source>
</evidence>
<evidence type="ECO:0000256" key="9">
    <source>
        <dbReference type="ARBA" id="ARBA00048809"/>
    </source>
</evidence>
<proteinExistence type="inferred from homology"/>
<comment type="catalytic activity">
    <reaction evidence="9 10">
        <text>beta-D-fructose 6-phosphate = dihydroxyacetone + D-glyceraldehyde 3-phosphate</text>
        <dbReference type="Rhea" id="RHEA:28002"/>
        <dbReference type="ChEBI" id="CHEBI:16016"/>
        <dbReference type="ChEBI" id="CHEBI:57634"/>
        <dbReference type="ChEBI" id="CHEBI:59776"/>
    </reaction>
</comment>
<comment type="domain">
    <text evidence="10">Subfamily III proteins have a conserved RTxK motif about 40-50 residues from the C-terminus; the threonine may be replaced by serine or cysteine.</text>
</comment>
<dbReference type="Gene3D" id="3.40.50.10880">
    <property type="entry name" value="Uncharacterised protein PF01937, DUF89, domain 3"/>
    <property type="match status" value="1"/>
</dbReference>
<evidence type="ECO:0000256" key="5">
    <source>
        <dbReference type="ARBA" id="ARBA00022723"/>
    </source>
</evidence>
<dbReference type="SUPFAM" id="SSF111321">
    <property type="entry name" value="AF1104-like"/>
    <property type="match status" value="1"/>
</dbReference>
<dbReference type="InterPro" id="IPR002791">
    <property type="entry name" value="ARMT1-like_metal-bd"/>
</dbReference>
<keyword evidence="6 10" id="KW-0378">Hydrolase</keyword>
<evidence type="ECO:0000256" key="4">
    <source>
        <dbReference type="ARBA" id="ARBA00022596"/>
    </source>
</evidence>
<comment type="cofactor">
    <cofactor evidence="10">
        <name>Mn(2+)</name>
        <dbReference type="ChEBI" id="CHEBI:29035"/>
    </cofactor>
    <cofactor evidence="10">
        <name>Ni(2+)</name>
        <dbReference type="ChEBI" id="CHEBI:49786"/>
    </cofactor>
</comment>
<dbReference type="InterPro" id="IPR039763">
    <property type="entry name" value="ARMT1"/>
</dbReference>
<keyword evidence="12" id="KW-1185">Reference proteome</keyword>
<dbReference type="RefSeq" id="XP_065660648.1">
    <property type="nucleotide sequence ID" value="XM_065804576.1"/>
</dbReference>
<sequence>MSNTCDPRPASLSGIFKGTFAYLTIRDRMPAILTKVIDQMSRLASQYYNSNSLSKAEDAKEIVSKVCKLKNEMQTNKVIRKLNDSSDDSGMWNQFIEKMPILVEGETKPSWFTVPWLHCECYMYRRIIEALLESKFHTEFDPYFDQKADAFLSSIDAIKVLACYLNNLESINSQIYLYKSFEDLLEYSLWSNKCDLSISFDGNNPIKSADEQNYLKANIISNHTDQLWAYLDCMRLSNEKGIITFVLDNVGFELFSDLCLADFLLTFKFCAEIHFHVKCMPWFVSDTTAKDFFWTIEQCVNSTDKNISGLGKKWQSYLDNNLFNIVEDKFWTLPYDYSMLEQETPSLYLKLSRSKLILFKGDLNYRKLFGDRNWPCTTNIKDASSGFLPAPWCTLRTLKAEVVVGLLPGVSEKLESKLDRWMTSGVYGVVQFCI</sequence>
<dbReference type="EC" id="3.1.3.-" evidence="10"/>
<dbReference type="PANTHER" id="PTHR12260">
    <property type="entry name" value="DAMAGE-CONTROL PHOSPHATASE ARMT1"/>
    <property type="match status" value="1"/>
</dbReference>
<evidence type="ECO:0000256" key="10">
    <source>
        <dbReference type="RuleBase" id="RU367030"/>
    </source>
</evidence>
<dbReference type="Gene3D" id="1.20.930.60">
    <property type="match status" value="1"/>
</dbReference>
<keyword evidence="10" id="KW-0808">Transferase</keyword>
<dbReference type="EC" id="2.1.1.-" evidence="10"/>
<evidence type="ECO:0000313" key="13">
    <source>
        <dbReference type="RefSeq" id="XP_065660648.1"/>
    </source>
</evidence>
<dbReference type="Pfam" id="PF01937">
    <property type="entry name" value="ARMT1-like_dom"/>
    <property type="match status" value="1"/>
</dbReference>
<evidence type="ECO:0000259" key="11">
    <source>
        <dbReference type="Pfam" id="PF01937"/>
    </source>
</evidence>
<comment type="catalytic activity">
    <reaction evidence="1 10">
        <text>L-glutamyl-[protein] + S-adenosyl-L-methionine = [protein]-L-glutamate 5-O-methyl ester + S-adenosyl-L-homocysteine</text>
        <dbReference type="Rhea" id="RHEA:24452"/>
        <dbReference type="Rhea" id="RHEA-COMP:10208"/>
        <dbReference type="Rhea" id="RHEA-COMP:10311"/>
        <dbReference type="ChEBI" id="CHEBI:29973"/>
        <dbReference type="ChEBI" id="CHEBI:57856"/>
        <dbReference type="ChEBI" id="CHEBI:59789"/>
        <dbReference type="ChEBI" id="CHEBI:82795"/>
    </reaction>
</comment>
<comment type="catalytic activity">
    <reaction evidence="2 10">
        <text>beta-D-fructose 1-phosphate + H2O = D-fructose + phosphate</text>
        <dbReference type="Rhea" id="RHEA:35603"/>
        <dbReference type="ChEBI" id="CHEBI:15377"/>
        <dbReference type="ChEBI" id="CHEBI:37721"/>
        <dbReference type="ChEBI" id="CHEBI:43474"/>
        <dbReference type="ChEBI" id="CHEBI:138881"/>
    </reaction>
</comment>
<evidence type="ECO:0000313" key="12">
    <source>
        <dbReference type="Proteomes" id="UP001652625"/>
    </source>
</evidence>
<keyword evidence="7 10" id="KW-0464">Manganese</keyword>